<protein>
    <submittedName>
        <fullName evidence="1">Uncharacterized protein</fullName>
    </submittedName>
</protein>
<dbReference type="OrthoDB" id="8265479at2"/>
<keyword evidence="2" id="KW-1185">Reference proteome</keyword>
<reference evidence="1 2" key="1">
    <citation type="journal article" date="2015" name="Int. J. Syst. Evol. Microbiol.">
        <title>Youhaiella tibetensis gen. nov., sp. nov., isolated from subsurface sediment.</title>
        <authorList>
            <person name="Wang Y.X."/>
            <person name="Huang F.Q."/>
            <person name="Nogi Y."/>
            <person name="Pang S.J."/>
            <person name="Wang P.K."/>
            <person name="Lv J."/>
        </authorList>
    </citation>
    <scope>NUCLEOTIDE SEQUENCE [LARGE SCALE GENOMIC DNA]</scope>
    <source>
        <strain evidence="2">fig4</strain>
    </source>
</reference>
<dbReference type="AlphaFoldDB" id="A0A5B9DN53"/>
<evidence type="ECO:0000313" key="1">
    <source>
        <dbReference type="EMBL" id="QEE20422.1"/>
    </source>
</evidence>
<evidence type="ECO:0000313" key="2">
    <source>
        <dbReference type="Proteomes" id="UP000321062"/>
    </source>
</evidence>
<gene>
    <name evidence="1" type="ORF">FNA67_09660</name>
</gene>
<dbReference type="KEGG" id="yti:FNA67_09660"/>
<name>A0A5B9DN53_9HYPH</name>
<organism evidence="1 2">
    <name type="scientific">Paradevosia tibetensis</name>
    <dbReference type="NCBI Taxonomy" id="1447062"/>
    <lineage>
        <taxon>Bacteria</taxon>
        <taxon>Pseudomonadati</taxon>
        <taxon>Pseudomonadota</taxon>
        <taxon>Alphaproteobacteria</taxon>
        <taxon>Hyphomicrobiales</taxon>
        <taxon>Devosiaceae</taxon>
        <taxon>Paradevosia</taxon>
    </lineage>
</organism>
<proteinExistence type="predicted"/>
<dbReference type="Proteomes" id="UP000321062">
    <property type="component" value="Chromosome"/>
</dbReference>
<dbReference type="EMBL" id="CP041690">
    <property type="protein sequence ID" value="QEE20422.1"/>
    <property type="molecule type" value="Genomic_DNA"/>
</dbReference>
<sequence>MALANPLLQASFADVIRVQDVQFVQGWQQQSSITGGGEARYADRAPSLWQAELTTIPMLNADAVGIMALINTRAGGLKTLLLHDYRLPYPSSDPDGSIIGDTVPTINAIVDRLHLSFSGFPPGYVIPFGTYFGVVFDMTRYYLGQFAETRTANPITGAVAAVEVWPPLPASVIAGAAVTVKKPPAKFRIDPGSAYPSSEGGLHATIKLSAKQTYSA</sequence>
<dbReference type="RefSeq" id="WP_147655895.1">
    <property type="nucleotide sequence ID" value="NZ_BMFM01000001.1"/>
</dbReference>
<accession>A0A5B9DN53</accession>